<dbReference type="SUPFAM" id="SSF56796">
    <property type="entry name" value="Dehydroquinate synthase-like"/>
    <property type="match status" value="1"/>
</dbReference>
<evidence type="ECO:0000313" key="1">
    <source>
        <dbReference type="EMBL" id="KAH7161916.1"/>
    </source>
</evidence>
<reference evidence="1" key="1">
    <citation type="journal article" date="2021" name="Nat. Commun.">
        <title>Genetic determinants of endophytism in the Arabidopsis root mycobiome.</title>
        <authorList>
            <person name="Mesny F."/>
            <person name="Miyauchi S."/>
            <person name="Thiergart T."/>
            <person name="Pickel B."/>
            <person name="Atanasova L."/>
            <person name="Karlsson M."/>
            <person name="Huettel B."/>
            <person name="Barry K.W."/>
            <person name="Haridas S."/>
            <person name="Chen C."/>
            <person name="Bauer D."/>
            <person name="Andreopoulos W."/>
            <person name="Pangilinan J."/>
            <person name="LaButti K."/>
            <person name="Riley R."/>
            <person name="Lipzen A."/>
            <person name="Clum A."/>
            <person name="Drula E."/>
            <person name="Henrissat B."/>
            <person name="Kohler A."/>
            <person name="Grigoriev I.V."/>
            <person name="Martin F.M."/>
            <person name="Hacquard S."/>
        </authorList>
    </citation>
    <scope>NUCLEOTIDE SEQUENCE</scope>
    <source>
        <strain evidence="1">MPI-CAGE-AT-0147</strain>
    </source>
</reference>
<accession>A0A9P9FH07</accession>
<protein>
    <recommendedName>
        <fullName evidence="3">Alcohol dehydrogenase iron-type/glycerol dehydrogenase GldA domain-containing protein</fullName>
    </recommendedName>
</protein>
<evidence type="ECO:0000313" key="2">
    <source>
        <dbReference type="Proteomes" id="UP000738349"/>
    </source>
</evidence>
<evidence type="ECO:0008006" key="3">
    <source>
        <dbReference type="Google" id="ProtNLM"/>
    </source>
</evidence>
<proteinExistence type="predicted"/>
<gene>
    <name evidence="1" type="ORF">EDB81DRAFT_756414</name>
</gene>
<organism evidence="1 2">
    <name type="scientific">Dactylonectria macrodidyma</name>
    <dbReference type="NCBI Taxonomy" id="307937"/>
    <lineage>
        <taxon>Eukaryota</taxon>
        <taxon>Fungi</taxon>
        <taxon>Dikarya</taxon>
        <taxon>Ascomycota</taxon>
        <taxon>Pezizomycotina</taxon>
        <taxon>Sordariomycetes</taxon>
        <taxon>Hypocreomycetidae</taxon>
        <taxon>Hypocreales</taxon>
        <taxon>Nectriaceae</taxon>
        <taxon>Dactylonectria</taxon>
    </lineage>
</organism>
<comment type="caution">
    <text evidence="1">The sequence shown here is derived from an EMBL/GenBank/DDBJ whole genome shotgun (WGS) entry which is preliminary data.</text>
</comment>
<sequence length="155" mass="16309">MHTPTSVTDRAVSVAKEKMVDSIVFVGGGSTTGLGKVTEERRKVTRRDPRALPQGVVHDIGLTRSLPTKLSIHSGINAIAHAALTSHYITSCATLWAAPLVSRMLKRTVTVMPRAVAYNAPAVPRPMAKLASALPDSDGDAVKGSAAAKSIRVAF</sequence>
<keyword evidence="2" id="KW-1185">Reference proteome</keyword>
<dbReference type="AlphaFoldDB" id="A0A9P9FH07"/>
<name>A0A9P9FH07_9HYPO</name>
<dbReference type="EMBL" id="JAGMUV010000004">
    <property type="protein sequence ID" value="KAH7161916.1"/>
    <property type="molecule type" value="Genomic_DNA"/>
</dbReference>
<dbReference type="Proteomes" id="UP000738349">
    <property type="component" value="Unassembled WGS sequence"/>
</dbReference>